<protein>
    <submittedName>
        <fullName evidence="1">Uncharacterized protein</fullName>
    </submittedName>
</protein>
<evidence type="ECO:0000313" key="1">
    <source>
        <dbReference type="EMBL" id="GAG63778.1"/>
    </source>
</evidence>
<name>X0ZTK9_9ZZZZ</name>
<gene>
    <name evidence="1" type="ORF">S01H4_20370</name>
</gene>
<proteinExistence type="predicted"/>
<sequence length="236" mass="26229">NGLTSWQNDINNTNVSSSAHSHNVIYPTVGDAKTVYAIKEDILGNVFVGTSNGFMMVPAEPTYLFVLNSYEFYLHGNNLWDLLVEAASQYETETLKPFPVTEVYRDQIAAATTTLVNDGDSVLLYGEVVPTKDRDQVMIKKISSFNLPNFKYRQTKNKFEITEGETVVRTLENDNVVVENDFNDIPIWSLELKSVVESGAAYIEPVTHTDILVVGSNLAQKIPISVATTIVPSKFP</sequence>
<reference evidence="1" key="1">
    <citation type="journal article" date="2014" name="Front. Microbiol.">
        <title>High frequency of phylogenetically diverse reductive dehalogenase-homologous genes in deep subseafloor sedimentary metagenomes.</title>
        <authorList>
            <person name="Kawai M."/>
            <person name="Futagami T."/>
            <person name="Toyoda A."/>
            <person name="Takaki Y."/>
            <person name="Nishi S."/>
            <person name="Hori S."/>
            <person name="Arai W."/>
            <person name="Tsubouchi T."/>
            <person name="Morono Y."/>
            <person name="Uchiyama I."/>
            <person name="Ito T."/>
            <person name="Fujiyama A."/>
            <person name="Inagaki F."/>
            <person name="Takami H."/>
        </authorList>
    </citation>
    <scope>NUCLEOTIDE SEQUENCE</scope>
    <source>
        <strain evidence="1">Expedition CK06-06</strain>
    </source>
</reference>
<accession>X0ZTK9</accession>
<comment type="caution">
    <text evidence="1">The sequence shown here is derived from an EMBL/GenBank/DDBJ whole genome shotgun (WGS) entry which is preliminary data.</text>
</comment>
<feature type="non-terminal residue" evidence="1">
    <location>
        <position position="1"/>
    </location>
</feature>
<dbReference type="AlphaFoldDB" id="X0ZTK9"/>
<dbReference type="EMBL" id="BART01009152">
    <property type="protein sequence ID" value="GAG63778.1"/>
    <property type="molecule type" value="Genomic_DNA"/>
</dbReference>
<organism evidence="1">
    <name type="scientific">marine sediment metagenome</name>
    <dbReference type="NCBI Taxonomy" id="412755"/>
    <lineage>
        <taxon>unclassified sequences</taxon>
        <taxon>metagenomes</taxon>
        <taxon>ecological metagenomes</taxon>
    </lineage>
</organism>